<reference evidence="2 3" key="1">
    <citation type="submission" date="2015-01" db="EMBL/GenBank/DDBJ databases">
        <title>Jeotgalibacillus campisalis genome sequencing.</title>
        <authorList>
            <person name="Goh K.M."/>
            <person name="Chan K.-G."/>
            <person name="Yaakop A.S."/>
            <person name="Ee R."/>
            <person name="Gan H.M."/>
            <person name="Chan C.S."/>
        </authorList>
    </citation>
    <scope>NUCLEOTIDE SEQUENCE [LARGE SCALE GENOMIC DNA]</scope>
    <source>
        <strain evidence="2 3">SF-57</strain>
    </source>
</reference>
<comment type="caution">
    <text evidence="2">The sequence shown here is derived from an EMBL/GenBank/DDBJ whole genome shotgun (WGS) entry which is preliminary data.</text>
</comment>
<evidence type="ECO:0000256" key="1">
    <source>
        <dbReference type="SAM" id="Phobius"/>
    </source>
</evidence>
<keyword evidence="1" id="KW-0472">Membrane</keyword>
<keyword evidence="1" id="KW-1133">Transmembrane helix</keyword>
<dbReference type="AlphaFoldDB" id="A0A0C2VF16"/>
<accession>A0A0C2VF16</accession>
<evidence type="ECO:0000313" key="2">
    <source>
        <dbReference type="EMBL" id="KIL43111.1"/>
    </source>
</evidence>
<protein>
    <submittedName>
        <fullName evidence="2">Uncharacterized protein</fullName>
    </submittedName>
</protein>
<feature type="transmembrane region" description="Helical" evidence="1">
    <location>
        <begin position="43"/>
        <end position="62"/>
    </location>
</feature>
<keyword evidence="1" id="KW-0812">Transmembrane</keyword>
<feature type="transmembrane region" description="Helical" evidence="1">
    <location>
        <begin position="69"/>
        <end position="91"/>
    </location>
</feature>
<feature type="transmembrane region" description="Helical" evidence="1">
    <location>
        <begin position="177"/>
        <end position="195"/>
    </location>
</feature>
<name>A0A0C2VF16_9BACL</name>
<sequence>MAKQNKVEAVVDGSRPHPLTFFCLPLFFGVVSIFTPVPSLPYTVFTVILLTALMVFAILAWLKMNENRLIYNLYLSSSMFVSSIIFLVPGVKTHEGHPALLIILGLMWSVVFFVVFFGEQFLPSGKFPLWLVISALLFFLIVLVFAAGGTGYGGVVYPPGPDEEHYLVEIYGYTKGMQIASFLYSLGFPPVALMASKTIWTTRKKLGI</sequence>
<dbReference type="PATRIC" id="fig|220754.4.peg.3527"/>
<dbReference type="EMBL" id="JXRR01000022">
    <property type="protein sequence ID" value="KIL43111.1"/>
    <property type="molecule type" value="Genomic_DNA"/>
</dbReference>
<organism evidence="2 3">
    <name type="scientific">Jeotgalibacillus campisalis</name>
    <dbReference type="NCBI Taxonomy" id="220754"/>
    <lineage>
        <taxon>Bacteria</taxon>
        <taxon>Bacillati</taxon>
        <taxon>Bacillota</taxon>
        <taxon>Bacilli</taxon>
        <taxon>Bacillales</taxon>
        <taxon>Caryophanaceae</taxon>
        <taxon>Jeotgalibacillus</taxon>
    </lineage>
</organism>
<evidence type="ECO:0000313" key="3">
    <source>
        <dbReference type="Proteomes" id="UP000031972"/>
    </source>
</evidence>
<dbReference type="OrthoDB" id="9879587at2"/>
<dbReference type="RefSeq" id="WP_041061401.1">
    <property type="nucleotide sequence ID" value="NZ_JXRR01000022.1"/>
</dbReference>
<feature type="transmembrane region" description="Helical" evidence="1">
    <location>
        <begin position="97"/>
        <end position="117"/>
    </location>
</feature>
<proteinExistence type="predicted"/>
<feature type="transmembrane region" description="Helical" evidence="1">
    <location>
        <begin position="21"/>
        <end position="37"/>
    </location>
</feature>
<gene>
    <name evidence="2" type="ORF">KR50_35140</name>
</gene>
<feature type="transmembrane region" description="Helical" evidence="1">
    <location>
        <begin position="129"/>
        <end position="157"/>
    </location>
</feature>
<dbReference type="Proteomes" id="UP000031972">
    <property type="component" value="Unassembled WGS sequence"/>
</dbReference>
<keyword evidence="3" id="KW-1185">Reference proteome</keyword>